<organism evidence="1 2">
    <name type="scientific">Clostridium butyricum E4 str. BoNT E BL5262</name>
    <dbReference type="NCBI Taxonomy" id="632245"/>
    <lineage>
        <taxon>Bacteria</taxon>
        <taxon>Bacillati</taxon>
        <taxon>Bacillota</taxon>
        <taxon>Clostridia</taxon>
        <taxon>Eubacteriales</taxon>
        <taxon>Clostridiaceae</taxon>
        <taxon>Clostridium</taxon>
    </lineage>
</organism>
<evidence type="ECO:0000313" key="2">
    <source>
        <dbReference type="Proteomes" id="UP000003081"/>
    </source>
</evidence>
<dbReference type="AlphaFoldDB" id="C4II41"/>
<comment type="caution">
    <text evidence="1">The sequence shown here is derived from an EMBL/GenBank/DDBJ whole genome shotgun (WGS) entry which is preliminary data.</text>
</comment>
<name>C4II41_CLOBU</name>
<reference evidence="1 2" key="1">
    <citation type="submission" date="2009-08" db="EMBL/GenBank/DDBJ databases">
        <authorList>
            <person name="Shrivastava S."/>
            <person name="Brinkac L.B."/>
            <person name="Brown J.L."/>
            <person name="Bruce D.B."/>
            <person name="Detter C."/>
            <person name="Green L.D."/>
            <person name="Munk C.A."/>
            <person name="Rogers Y.C."/>
            <person name="Tapia R."/>
            <person name="Sims D.R."/>
            <person name="Smith L.A."/>
            <person name="Smith T.J."/>
            <person name="Sutton G."/>
            <person name="Brettin T."/>
        </authorList>
    </citation>
    <scope>NUCLEOTIDE SEQUENCE [LARGE SCALE GENOMIC DNA]</scope>
    <source>
        <strain evidence="2">E4 str. BoNT E BL5262</strain>
    </source>
</reference>
<dbReference type="EMBL" id="ACOM01000005">
    <property type="protein sequence ID" value="EEP53547.1"/>
    <property type="molecule type" value="Genomic_DNA"/>
</dbReference>
<keyword evidence="2" id="KW-1185">Reference proteome</keyword>
<sequence>MSKKIKLNMKFENGRVICARSPDMCNECNSKRNCETINVFYNQYNPKDILECFNNSEKRR</sequence>
<protein>
    <submittedName>
        <fullName evidence="1">Uncharacterized protein</fullName>
    </submittedName>
</protein>
<dbReference type="HOGENOM" id="CLU_198125_0_0_9"/>
<dbReference type="Proteomes" id="UP000003081">
    <property type="component" value="Unassembled WGS sequence"/>
</dbReference>
<dbReference type="RefSeq" id="WP_003414662.1">
    <property type="nucleotide sequence ID" value="NZ_ACOM01000005.1"/>
</dbReference>
<gene>
    <name evidence="1" type="ORF">CLP_2925</name>
</gene>
<proteinExistence type="predicted"/>
<evidence type="ECO:0000313" key="1">
    <source>
        <dbReference type="EMBL" id="EEP53547.1"/>
    </source>
</evidence>
<accession>C4II41</accession>